<dbReference type="Proteomes" id="UP001066276">
    <property type="component" value="Chromosome 1_1"/>
</dbReference>
<evidence type="ECO:0000313" key="3">
    <source>
        <dbReference type="Proteomes" id="UP001066276"/>
    </source>
</evidence>
<organism evidence="2 3">
    <name type="scientific">Pleurodeles waltl</name>
    <name type="common">Iberian ribbed newt</name>
    <dbReference type="NCBI Taxonomy" id="8319"/>
    <lineage>
        <taxon>Eukaryota</taxon>
        <taxon>Metazoa</taxon>
        <taxon>Chordata</taxon>
        <taxon>Craniata</taxon>
        <taxon>Vertebrata</taxon>
        <taxon>Euteleostomi</taxon>
        <taxon>Amphibia</taxon>
        <taxon>Batrachia</taxon>
        <taxon>Caudata</taxon>
        <taxon>Salamandroidea</taxon>
        <taxon>Salamandridae</taxon>
        <taxon>Pleurodelinae</taxon>
        <taxon>Pleurodeles</taxon>
    </lineage>
</organism>
<evidence type="ECO:0000256" key="1">
    <source>
        <dbReference type="SAM" id="MobiDB-lite"/>
    </source>
</evidence>
<reference evidence="2" key="1">
    <citation type="journal article" date="2022" name="bioRxiv">
        <title>Sequencing and chromosome-scale assembly of the giantPleurodeles waltlgenome.</title>
        <authorList>
            <person name="Brown T."/>
            <person name="Elewa A."/>
            <person name="Iarovenko S."/>
            <person name="Subramanian E."/>
            <person name="Araus A.J."/>
            <person name="Petzold A."/>
            <person name="Susuki M."/>
            <person name="Suzuki K.-i.T."/>
            <person name="Hayashi T."/>
            <person name="Toyoda A."/>
            <person name="Oliveira C."/>
            <person name="Osipova E."/>
            <person name="Leigh N.D."/>
            <person name="Simon A."/>
            <person name="Yun M.H."/>
        </authorList>
    </citation>
    <scope>NUCLEOTIDE SEQUENCE</scope>
    <source>
        <strain evidence="2">20211129_DDA</strain>
        <tissue evidence="2">Liver</tissue>
    </source>
</reference>
<dbReference type="AlphaFoldDB" id="A0AAV7WXM1"/>
<dbReference type="EMBL" id="JANPWB010000001">
    <property type="protein sequence ID" value="KAJ1217752.1"/>
    <property type="molecule type" value="Genomic_DNA"/>
</dbReference>
<keyword evidence="3" id="KW-1185">Reference proteome</keyword>
<comment type="caution">
    <text evidence="2">The sequence shown here is derived from an EMBL/GenBank/DDBJ whole genome shotgun (WGS) entry which is preliminary data.</text>
</comment>
<sequence length="113" mass="11741">MAMAVITPIDNQCTTPTVRVLTPLTTAVAINSQAEDKEGADRVGEDTGDVWMDVVEVAASEVYVLLGVVMVVVAVDAVHAGEEETGNAPVAGVGPEDSEEAEDEDVDNKTSVI</sequence>
<gene>
    <name evidence="2" type="ORF">NDU88_005342</name>
</gene>
<name>A0AAV7WXM1_PLEWA</name>
<proteinExistence type="predicted"/>
<evidence type="ECO:0000313" key="2">
    <source>
        <dbReference type="EMBL" id="KAJ1217752.1"/>
    </source>
</evidence>
<protein>
    <submittedName>
        <fullName evidence="2">Uncharacterized protein</fullName>
    </submittedName>
</protein>
<accession>A0AAV7WXM1</accession>
<feature type="compositionally biased region" description="Acidic residues" evidence="1">
    <location>
        <begin position="96"/>
        <end position="106"/>
    </location>
</feature>
<feature type="region of interest" description="Disordered" evidence="1">
    <location>
        <begin position="83"/>
        <end position="113"/>
    </location>
</feature>